<dbReference type="AlphaFoldDB" id="A0A3L9Y0Q5"/>
<sequence length="133" mass="14447">MLYSSGGCTTRQTGDERVPQLIDGAYVVSFESSLGAFGGGTVMIEGHRISGGDIGYFYEGQLEEQGDDVVGHVKVTQHDKTMESVFGDIEQFEIDLKGRVIHGRGIFKGAVAGFPMFQLTVRLDLHEDEGSKT</sequence>
<dbReference type="Proteomes" id="UP000281343">
    <property type="component" value="Unassembled WGS sequence"/>
</dbReference>
<keyword evidence="2" id="KW-1185">Reference proteome</keyword>
<protein>
    <recommendedName>
        <fullName evidence="3">Type III secretion system (T3SS) negative regulator GrlR</fullName>
    </recommendedName>
</protein>
<dbReference type="InterPro" id="IPR043019">
    <property type="entry name" value="GrlR_sf"/>
</dbReference>
<organism evidence="1 2">
    <name type="scientific">Rhodophyticola porphyridii</name>
    <dbReference type="NCBI Taxonomy" id="1852017"/>
    <lineage>
        <taxon>Bacteria</taxon>
        <taxon>Pseudomonadati</taxon>
        <taxon>Pseudomonadota</taxon>
        <taxon>Alphaproteobacteria</taxon>
        <taxon>Rhodobacterales</taxon>
        <taxon>Roseobacteraceae</taxon>
        <taxon>Rhodophyticola</taxon>
    </lineage>
</organism>
<dbReference type="EMBL" id="RCNT01000004">
    <property type="protein sequence ID" value="RMA42414.1"/>
    <property type="molecule type" value="Genomic_DNA"/>
</dbReference>
<evidence type="ECO:0000313" key="1">
    <source>
        <dbReference type="EMBL" id="RMA42414.1"/>
    </source>
</evidence>
<evidence type="ECO:0008006" key="3">
    <source>
        <dbReference type="Google" id="ProtNLM"/>
    </source>
</evidence>
<comment type="caution">
    <text evidence="1">The sequence shown here is derived from an EMBL/GenBank/DDBJ whole genome shotgun (WGS) entry which is preliminary data.</text>
</comment>
<proteinExistence type="predicted"/>
<name>A0A3L9Y0Q5_9RHOB</name>
<accession>A0A3L9Y0Q5</accession>
<gene>
    <name evidence="1" type="ORF">D9R08_09960</name>
</gene>
<dbReference type="Gene3D" id="2.40.128.380">
    <property type="entry name" value="T3SS negative regulator GrlR"/>
    <property type="match status" value="1"/>
</dbReference>
<reference evidence="1 2" key="1">
    <citation type="submission" date="2018-10" db="EMBL/GenBank/DDBJ databases">
        <authorList>
            <person name="Jung H.S."/>
            <person name="Jeon C.O."/>
        </authorList>
    </citation>
    <scope>NUCLEOTIDE SEQUENCE [LARGE SCALE GENOMIC DNA]</scope>
    <source>
        <strain evidence="1 2">MA-7-27</strain>
    </source>
</reference>
<evidence type="ECO:0000313" key="2">
    <source>
        <dbReference type="Proteomes" id="UP000281343"/>
    </source>
</evidence>